<proteinExistence type="predicted"/>
<dbReference type="OrthoDB" id="90759at2"/>
<dbReference type="Proteomes" id="UP000076021">
    <property type="component" value="Chromosome"/>
</dbReference>
<dbReference type="EMBL" id="CP014806">
    <property type="protein sequence ID" value="AMW99302.1"/>
    <property type="molecule type" value="Genomic_DNA"/>
</dbReference>
<gene>
    <name evidence="1" type="ORF">ATY39_07385</name>
</gene>
<organism evidence="1 2">
    <name type="scientific">Rummeliibacillus stabekisii</name>
    <dbReference type="NCBI Taxonomy" id="241244"/>
    <lineage>
        <taxon>Bacteria</taxon>
        <taxon>Bacillati</taxon>
        <taxon>Bacillota</taxon>
        <taxon>Bacilli</taxon>
        <taxon>Bacillales</taxon>
        <taxon>Caryophanaceae</taxon>
        <taxon>Rummeliibacillus</taxon>
    </lineage>
</organism>
<evidence type="ECO:0000313" key="2">
    <source>
        <dbReference type="Proteomes" id="UP000076021"/>
    </source>
</evidence>
<evidence type="ECO:0000313" key="1">
    <source>
        <dbReference type="EMBL" id="AMW99302.1"/>
    </source>
</evidence>
<evidence type="ECO:0008006" key="3">
    <source>
        <dbReference type="Google" id="ProtNLM"/>
    </source>
</evidence>
<protein>
    <recommendedName>
        <fullName evidence="3">Phage tail protein I</fullName>
    </recommendedName>
</protein>
<keyword evidence="2" id="KW-1185">Reference proteome</keyword>
<name>A0A143HC79_9BACL</name>
<sequence length="187" mass="21192">MTDLSNFDLSKMLYGKLAFSDVDKAILKASSELLHYVHDKAKVLDPMAEKPEWLLDNIAIADGVDFYDKSFTVSQKMLIIKNSDFLKSKKGTPIAVERALSNIFLDAEVLEWFDYDGQKGHFKVYVTVSNVVSPEIRNLALKVIEKYKRKSQILDELNFKTVNLTASQRLALAMQIAQIITLNNSEV</sequence>
<accession>A0A143HC79</accession>
<dbReference type="STRING" id="241244.ATY39_07385"/>
<dbReference type="KEGG" id="rst:ATY39_07385"/>
<reference evidence="2" key="2">
    <citation type="submission" date="2016-03" db="EMBL/GenBank/DDBJ databases">
        <authorList>
            <person name="Ploux O."/>
        </authorList>
    </citation>
    <scope>NUCLEOTIDE SEQUENCE [LARGE SCALE GENOMIC DNA]</scope>
    <source>
        <strain evidence="2">PP9</strain>
    </source>
</reference>
<dbReference type="RefSeq" id="WP_066787959.1">
    <property type="nucleotide sequence ID" value="NZ_CP014806.1"/>
</dbReference>
<dbReference type="Pfam" id="PF09684">
    <property type="entry name" value="Tail_P2_I"/>
    <property type="match status" value="1"/>
</dbReference>
<reference evidence="1 2" key="1">
    <citation type="journal article" date="2016" name="Genome Announc.">
        <title>Whole-Genome Sequence of Rummeliibacillus stabekisii Strain PP9 Isolated from Antarctic Soil.</title>
        <authorList>
            <person name="da Mota F.F."/>
            <person name="Vollu R.E."/>
            <person name="Jurelevicius D."/>
            <person name="Seldin L."/>
        </authorList>
    </citation>
    <scope>NUCLEOTIDE SEQUENCE [LARGE SCALE GENOMIC DNA]</scope>
    <source>
        <strain evidence="1 2">PP9</strain>
    </source>
</reference>
<dbReference type="InterPro" id="IPR006521">
    <property type="entry name" value="Tail_protein_I"/>
</dbReference>
<dbReference type="AlphaFoldDB" id="A0A143HC79"/>